<feature type="transmembrane region" description="Helical" evidence="1">
    <location>
        <begin position="15"/>
        <end position="32"/>
    </location>
</feature>
<keyword evidence="1" id="KW-0472">Membrane</keyword>
<feature type="transmembrane region" description="Helical" evidence="1">
    <location>
        <begin position="71"/>
        <end position="92"/>
    </location>
</feature>
<keyword evidence="1" id="KW-0812">Transmembrane</keyword>
<proteinExistence type="predicted"/>
<reference evidence="2 3" key="1">
    <citation type="submission" date="2017-06" db="EMBL/GenBank/DDBJ databases">
        <title>Draft genome of Pseudomonas nitroreducens DF05.</title>
        <authorList>
            <person name="Iyer R."/>
        </authorList>
    </citation>
    <scope>NUCLEOTIDE SEQUENCE [LARGE SCALE GENOMIC DNA]</scope>
    <source>
        <strain evidence="2 3">DF05</strain>
    </source>
</reference>
<dbReference type="AlphaFoldDB" id="A0A246F7K8"/>
<name>A0A246F7K8_PSENT</name>
<accession>A0A246F7K8</accession>
<feature type="transmembrane region" description="Helical" evidence="1">
    <location>
        <begin position="128"/>
        <end position="148"/>
    </location>
</feature>
<gene>
    <name evidence="2" type="ORF">CEG18_20865</name>
</gene>
<sequence length="240" mass="26814">MTIFIDWIDDKKKSTYVLTTLLIACYAAAYALPGKHWVALTALAGSIVLPFAIFLVWVIDSNLVERLLSRRWTAILFAGAVILYGMIANTFSSNLINDYFKVDPAHFTVTNVFLTTVYLFIGVFQPFVILPIWLALLLLSTLLIPAFIIMGSGLKALKRIGLYLLATFLVSASTQILGLLEKQLPTLAEKVALYSDFNEKHRCTAVWPASVDKVVFLYDGNVLAHISKTRNYEVFPCSPR</sequence>
<dbReference type="RefSeq" id="WP_088420279.1">
    <property type="nucleotide sequence ID" value="NZ_NJBA01000007.1"/>
</dbReference>
<evidence type="ECO:0000313" key="2">
    <source>
        <dbReference type="EMBL" id="OWP49186.1"/>
    </source>
</evidence>
<dbReference type="Proteomes" id="UP000198145">
    <property type="component" value="Unassembled WGS sequence"/>
</dbReference>
<evidence type="ECO:0000313" key="3">
    <source>
        <dbReference type="Proteomes" id="UP000198145"/>
    </source>
</evidence>
<feature type="transmembrane region" description="Helical" evidence="1">
    <location>
        <begin position="38"/>
        <end position="59"/>
    </location>
</feature>
<dbReference type="EMBL" id="NJBA01000007">
    <property type="protein sequence ID" value="OWP49186.1"/>
    <property type="molecule type" value="Genomic_DNA"/>
</dbReference>
<protein>
    <submittedName>
        <fullName evidence="2">Uncharacterized protein</fullName>
    </submittedName>
</protein>
<keyword evidence="1" id="KW-1133">Transmembrane helix</keyword>
<feature type="transmembrane region" description="Helical" evidence="1">
    <location>
        <begin position="104"/>
        <end position="121"/>
    </location>
</feature>
<comment type="caution">
    <text evidence="2">The sequence shown here is derived from an EMBL/GenBank/DDBJ whole genome shotgun (WGS) entry which is preliminary data.</text>
</comment>
<feature type="transmembrane region" description="Helical" evidence="1">
    <location>
        <begin position="160"/>
        <end position="180"/>
    </location>
</feature>
<organism evidence="2 3">
    <name type="scientific">Pseudomonas nitroreducens</name>
    <dbReference type="NCBI Taxonomy" id="46680"/>
    <lineage>
        <taxon>Bacteria</taxon>
        <taxon>Pseudomonadati</taxon>
        <taxon>Pseudomonadota</taxon>
        <taxon>Gammaproteobacteria</taxon>
        <taxon>Pseudomonadales</taxon>
        <taxon>Pseudomonadaceae</taxon>
        <taxon>Pseudomonas</taxon>
    </lineage>
</organism>
<evidence type="ECO:0000256" key="1">
    <source>
        <dbReference type="SAM" id="Phobius"/>
    </source>
</evidence>